<accession>A0A514CZF8</accession>
<name>A0A514CZF8_9VIRU</name>
<organism evidence="1">
    <name type="scientific">Leviviridae sp</name>
    <dbReference type="NCBI Taxonomy" id="2027243"/>
    <lineage>
        <taxon>Viruses</taxon>
        <taxon>Riboviria</taxon>
        <taxon>Orthornavirae</taxon>
        <taxon>Lenarviricota</taxon>
        <taxon>Leviviricetes</taxon>
        <taxon>Norzivirales</taxon>
        <taxon>Fiersviridae</taxon>
    </lineage>
</organism>
<proteinExistence type="predicted"/>
<dbReference type="EMBL" id="MN032887">
    <property type="protein sequence ID" value="QDH86739.1"/>
    <property type="molecule type" value="Genomic_RNA"/>
</dbReference>
<sequence length="414" mass="46231">LAAPHSEFLSLLPSKLTLTVEIRTMSFRFRTYLSPETYGVHSNGTESQRRYQRSIISECIDEVEKGNGHYFRVNRYEAVGGYPVINGSYLRFGSLVGFENVPVSPDSHADPSAVLPDLPIGGEPSLSQAATSWAAQTNPSRPLVDIPVFAIELRELPDLLFKKTDDIGRDIARGRLTYEYGYRPLISDLLKLLDFQNQFEQRVKELDKLNKSGLRRKRTVFKGSAVRPSIITNAYFNRDGCVYDSTESQTTVVEWKCFGRWAPDIEPARLLGLAYDRSDTRAKAIAGLTGISNGVIDASTIWELLPYSWLADWCTNAGDYLAAHRNIVGAHISGPIQVMRHLTTTLVTNLRPQEEAVNCKLSKDSFIRIHESKSRDSQLSLELDAHLPFLSGRQIAILGDVVKGNFGPGKVKVR</sequence>
<feature type="non-terminal residue" evidence="1">
    <location>
        <position position="1"/>
    </location>
</feature>
<gene>
    <name evidence="1" type="ORF">H1Rhizo25853_000003</name>
</gene>
<reference evidence="1" key="1">
    <citation type="submission" date="2019-05" db="EMBL/GenBank/DDBJ databases">
        <title>Metatranscriptomic reconstruction reveals RNA viruses with the potential to shape carbon cycling in soil.</title>
        <authorList>
            <person name="Starr E.P."/>
            <person name="Nuccio E."/>
            <person name="Pett-Ridge J."/>
            <person name="Banfield J.F."/>
            <person name="Firestone M.K."/>
        </authorList>
    </citation>
    <scope>NUCLEOTIDE SEQUENCE</scope>
    <source>
        <strain evidence="1">H1_Rhizo_25_scaffold_853</strain>
    </source>
</reference>
<protein>
    <submittedName>
        <fullName evidence="1">Uncharacterized protein</fullName>
    </submittedName>
</protein>
<evidence type="ECO:0000313" key="1">
    <source>
        <dbReference type="EMBL" id="QDH86739.1"/>
    </source>
</evidence>